<proteinExistence type="predicted"/>
<dbReference type="AlphaFoldDB" id="A0A2Z5JCF8"/>
<evidence type="ECO:0000313" key="2">
    <source>
        <dbReference type="EMBL" id="AXE77999.1"/>
    </source>
</evidence>
<keyword evidence="1" id="KW-1133">Transmembrane helix</keyword>
<dbReference type="InterPro" id="IPR046491">
    <property type="entry name" value="DUF6584"/>
</dbReference>
<dbReference type="Pfam" id="PF20225">
    <property type="entry name" value="DUF6584"/>
    <property type="match status" value="1"/>
</dbReference>
<keyword evidence="1" id="KW-0472">Membrane</keyword>
<dbReference type="RefSeq" id="WP_114244598.1">
    <property type="nucleotide sequence ID" value="NZ_CP027306.1"/>
</dbReference>
<organism evidence="2 3">
    <name type="scientific">Streptomyces atratus</name>
    <dbReference type="NCBI Taxonomy" id="1893"/>
    <lineage>
        <taxon>Bacteria</taxon>
        <taxon>Bacillati</taxon>
        <taxon>Actinomycetota</taxon>
        <taxon>Actinomycetes</taxon>
        <taxon>Kitasatosporales</taxon>
        <taxon>Streptomycetaceae</taxon>
        <taxon>Streptomyces</taxon>
    </lineage>
</organism>
<evidence type="ECO:0000256" key="1">
    <source>
        <dbReference type="SAM" id="Phobius"/>
    </source>
</evidence>
<evidence type="ECO:0000313" key="3">
    <source>
        <dbReference type="Proteomes" id="UP000252698"/>
    </source>
</evidence>
<dbReference type="GeneID" id="95519738"/>
<protein>
    <submittedName>
        <fullName evidence="2">Uncharacterized protein</fullName>
    </submittedName>
</protein>
<dbReference type="KEGG" id="sata:C5746_14785"/>
<dbReference type="Proteomes" id="UP000252698">
    <property type="component" value="Chromosome"/>
</dbReference>
<reference evidence="2 3" key="1">
    <citation type="journal article" date="2018" name="Front. Microbiol.">
        <title>Genome Sequencing of Streptomyces atratus SCSIOZH16 and Activation Production of Nocardamine via Metabolic Engineering.</title>
        <authorList>
            <person name="Li Y."/>
            <person name="Zhang C."/>
            <person name="Liu C."/>
            <person name="Ju J."/>
            <person name="Ma J."/>
        </authorList>
    </citation>
    <scope>NUCLEOTIDE SEQUENCE [LARGE SCALE GENOMIC DNA]</scope>
    <source>
        <strain evidence="2 3">SCSIO_ZH16</strain>
    </source>
</reference>
<feature type="transmembrane region" description="Helical" evidence="1">
    <location>
        <begin position="143"/>
        <end position="164"/>
    </location>
</feature>
<sequence length="168" mass="18698">MALKETLERVDADLAAGRVPMARQRLRGLVSSYPHYPALRRRLADIYRMYGDPAEAGRWTYLEEDRLPDEVAAFEKRYSDPVRRMRALAWQGPESAADSPFVEEQLATVRTAASKALGQPVTWDTLAEVRGDAPEGGSFRGPLAAVGCALLAIMFVAIWVNGFLDLFR</sequence>
<keyword evidence="1" id="KW-0812">Transmembrane</keyword>
<name>A0A2Z5JCF8_STRAR</name>
<accession>A0A2Z5JCF8</accession>
<dbReference type="EMBL" id="CP027306">
    <property type="protein sequence ID" value="AXE77999.1"/>
    <property type="molecule type" value="Genomic_DNA"/>
</dbReference>
<gene>
    <name evidence="2" type="ORF">C5746_14785</name>
</gene>